<dbReference type="RefSeq" id="WP_171472575.1">
    <property type="nucleotide sequence ID" value="NZ_CP053452.2"/>
</dbReference>
<dbReference type="GO" id="GO:0003677">
    <property type="term" value="F:DNA binding"/>
    <property type="evidence" value="ECO:0007669"/>
    <property type="project" value="InterPro"/>
</dbReference>
<dbReference type="SUPFAM" id="SSF50998">
    <property type="entry name" value="Quinoprotein alcohol dehydrogenase-like"/>
    <property type="match status" value="1"/>
</dbReference>
<name>A0A6M5YSU9_9BACT</name>
<dbReference type="PROSITE" id="PS00678">
    <property type="entry name" value="WD_REPEATS_1"/>
    <property type="match status" value="1"/>
</dbReference>
<dbReference type="InterPro" id="IPR015943">
    <property type="entry name" value="WD40/YVTN_repeat-like_dom_sf"/>
</dbReference>
<organism evidence="6 7">
    <name type="scientific">Frigoriglobus tundricola</name>
    <dbReference type="NCBI Taxonomy" id="2774151"/>
    <lineage>
        <taxon>Bacteria</taxon>
        <taxon>Pseudomonadati</taxon>
        <taxon>Planctomycetota</taxon>
        <taxon>Planctomycetia</taxon>
        <taxon>Gemmatales</taxon>
        <taxon>Gemmataceae</taxon>
        <taxon>Frigoriglobus</taxon>
    </lineage>
</organism>
<proteinExistence type="predicted"/>
<dbReference type="PANTHER" id="PTHR19879">
    <property type="entry name" value="TRANSCRIPTION INITIATION FACTOR TFIID"/>
    <property type="match status" value="1"/>
</dbReference>
<dbReference type="InterPro" id="IPR011044">
    <property type="entry name" value="Quino_amine_DH_bsu"/>
</dbReference>
<dbReference type="Proteomes" id="UP000503447">
    <property type="component" value="Chromosome"/>
</dbReference>
<gene>
    <name evidence="6" type="ORF">FTUN_4700</name>
</gene>
<dbReference type="InterPro" id="IPR019775">
    <property type="entry name" value="WD40_repeat_CS"/>
</dbReference>
<dbReference type="SUPFAM" id="SSF88659">
    <property type="entry name" value="Sigma3 and sigma4 domains of RNA polymerase sigma factors"/>
    <property type="match status" value="1"/>
</dbReference>
<dbReference type="InterPro" id="IPR036388">
    <property type="entry name" value="WH-like_DNA-bd_sf"/>
</dbReference>
<feature type="domain" description="RNA polymerase sigma-70 region 2" evidence="4">
    <location>
        <begin position="43"/>
        <end position="98"/>
    </location>
</feature>
<keyword evidence="7" id="KW-1185">Reference proteome</keyword>
<dbReference type="InterPro" id="IPR013249">
    <property type="entry name" value="RNA_pol_sigma70_r4_t2"/>
</dbReference>
<dbReference type="Pfam" id="PF00400">
    <property type="entry name" value="WD40"/>
    <property type="match status" value="3"/>
</dbReference>
<dbReference type="Pfam" id="PF04542">
    <property type="entry name" value="Sigma70_r2"/>
    <property type="match status" value="1"/>
</dbReference>
<keyword evidence="2" id="KW-0677">Repeat</keyword>
<feature type="repeat" description="WD" evidence="3">
    <location>
        <begin position="299"/>
        <end position="343"/>
    </location>
</feature>
<dbReference type="GO" id="GO:0005829">
    <property type="term" value="C:cytosol"/>
    <property type="evidence" value="ECO:0007669"/>
    <property type="project" value="UniProtKB-ARBA"/>
</dbReference>
<dbReference type="Gene3D" id="1.10.10.10">
    <property type="entry name" value="Winged helix-like DNA-binding domain superfamily/Winged helix DNA-binding domain"/>
    <property type="match status" value="1"/>
</dbReference>
<dbReference type="CDD" id="cd06171">
    <property type="entry name" value="Sigma70_r4"/>
    <property type="match status" value="1"/>
</dbReference>
<dbReference type="EMBL" id="CP053452">
    <property type="protein sequence ID" value="QJW97135.1"/>
    <property type="molecule type" value="Genomic_DNA"/>
</dbReference>
<dbReference type="Pfam" id="PF08281">
    <property type="entry name" value="Sigma70_r4_2"/>
    <property type="match status" value="1"/>
</dbReference>
<evidence type="ECO:0000256" key="2">
    <source>
        <dbReference type="ARBA" id="ARBA00022737"/>
    </source>
</evidence>
<keyword evidence="1 3" id="KW-0853">WD repeat</keyword>
<protein>
    <recommendedName>
        <fullName evidence="8">ECF RNA polymerase sigma factor SigE</fullName>
    </recommendedName>
</protein>
<dbReference type="SMART" id="SM00320">
    <property type="entry name" value="WD40"/>
    <property type="match status" value="7"/>
</dbReference>
<evidence type="ECO:0000313" key="7">
    <source>
        <dbReference type="Proteomes" id="UP000503447"/>
    </source>
</evidence>
<dbReference type="Gene3D" id="1.10.1740.10">
    <property type="match status" value="1"/>
</dbReference>
<dbReference type="InterPro" id="IPR013324">
    <property type="entry name" value="RNA_pol_sigma_r3/r4-like"/>
</dbReference>
<dbReference type="NCBIfam" id="TIGR02937">
    <property type="entry name" value="sigma70-ECF"/>
    <property type="match status" value="1"/>
</dbReference>
<feature type="repeat" description="WD" evidence="3">
    <location>
        <begin position="916"/>
        <end position="938"/>
    </location>
</feature>
<evidence type="ECO:0000256" key="1">
    <source>
        <dbReference type="ARBA" id="ARBA00022574"/>
    </source>
</evidence>
<dbReference type="GO" id="GO:0016987">
    <property type="term" value="F:sigma factor activity"/>
    <property type="evidence" value="ECO:0007669"/>
    <property type="project" value="InterPro"/>
</dbReference>
<feature type="repeat" description="WD" evidence="3">
    <location>
        <begin position="875"/>
        <end position="905"/>
    </location>
</feature>
<dbReference type="KEGG" id="ftj:FTUN_4700"/>
<dbReference type="GO" id="GO:0006352">
    <property type="term" value="P:DNA-templated transcription initiation"/>
    <property type="evidence" value="ECO:0007669"/>
    <property type="project" value="InterPro"/>
</dbReference>
<dbReference type="AlphaFoldDB" id="A0A6M5YSU9"/>
<dbReference type="InterPro" id="IPR011047">
    <property type="entry name" value="Quinoprotein_ADH-like_sf"/>
</dbReference>
<reference evidence="7" key="1">
    <citation type="submission" date="2020-05" db="EMBL/GenBank/DDBJ databases">
        <title>Frigoriglobus tundricola gen. nov., sp. nov., a psychrotolerant cellulolytic planctomycete of the family Gemmataceae with two divergent copies of 16S rRNA gene.</title>
        <authorList>
            <person name="Kulichevskaya I.S."/>
            <person name="Ivanova A.A."/>
            <person name="Naumoff D.G."/>
            <person name="Beletsky A.V."/>
            <person name="Rijpstra W.I.C."/>
            <person name="Sinninghe Damste J.S."/>
            <person name="Mardanov A.V."/>
            <person name="Ravin N.V."/>
            <person name="Dedysh S.N."/>
        </authorList>
    </citation>
    <scope>NUCLEOTIDE SEQUENCE [LARGE SCALE GENOMIC DNA]</scope>
    <source>
        <strain evidence="7">PL17</strain>
    </source>
</reference>
<evidence type="ECO:0008006" key="8">
    <source>
        <dbReference type="Google" id="ProtNLM"/>
    </source>
</evidence>
<dbReference type="InterPro" id="IPR007627">
    <property type="entry name" value="RNA_pol_sigma70_r2"/>
</dbReference>
<dbReference type="InterPro" id="IPR013325">
    <property type="entry name" value="RNA_pol_sigma_r2"/>
</dbReference>
<evidence type="ECO:0000259" key="5">
    <source>
        <dbReference type="Pfam" id="PF08281"/>
    </source>
</evidence>
<dbReference type="SUPFAM" id="SSF88946">
    <property type="entry name" value="Sigma2 domain of RNA polymerase sigma factors"/>
    <property type="match status" value="1"/>
</dbReference>
<dbReference type="PANTHER" id="PTHR19879:SF9">
    <property type="entry name" value="TRANSCRIPTION INITIATION FACTOR TFIID SUBUNIT 5"/>
    <property type="match status" value="1"/>
</dbReference>
<dbReference type="Gene3D" id="2.130.10.10">
    <property type="entry name" value="YVTN repeat-like/Quinoprotein amine dehydrogenase"/>
    <property type="match status" value="4"/>
</dbReference>
<dbReference type="PROSITE" id="PS50082">
    <property type="entry name" value="WD_REPEATS_2"/>
    <property type="match status" value="3"/>
</dbReference>
<dbReference type="InterPro" id="IPR001680">
    <property type="entry name" value="WD40_rpt"/>
</dbReference>
<sequence>MRLTAALQLVRTATLAPVCDTSDAELLRRFCRDRDETAFREILRRYEALVRGASRRLTRDHDAVDDAVQATFLALARKAHEIRHAEALPSWLYRVARSVTARTPGIVTVVAEPVAPAPSPLDQLSAREALAIFDEELDRLPPAHRSAVLLCTVEGSTVEDAARRLGTTPGAVRGWLQRGRDRLRQRLSARGVELAVALSLLVVGSATRAAGPAREAIVQSVMAAHRPVTALTRLASASYAVWVSLGALTAGTVSALVLLSPGAGNPQPVPPPKVEAKADELVTRDNLPEGAVARIGSPRLRHAGDVTAMAFSNDGRWLATASPASGDKSVRVWDLADGKQRHRIPIAVNPHESSARHRAVAVAFAADGKRLLILDAHGFRSFDAAAGQRELEKVLFTELDPNQFFPAEGIIGTGFSPDTKMFAVVRRNGEMLLGDTATGAVKRTIAKSMNVPENTYYTHADVLFTPSGSEACVPIPADSVPIFDTATGESKRSLPKELVPQYGATNNAAFTADGRQFLSAVTTAQKGRAATHAISVGDVATGKVTRAIPAPTPPRALALSPNGKLLAVAGDSNTGGSAIRVLDLESGKELQSVPLGLTPALLTFSPDSRFLAGTCHYEGRVTVWDIGKNALHPQSADESTWAARFDRLGNVELNRFVFDRKVTVDWRNGKVLEDRKLEPRGRWFEARSADGKVRAELDVSNDKPRLPLAILVKDAATGRAVARLDGLPDYPRGMVFADQNRLLVTVTQDDVLSVWDVAAGKLLWSEKYPARSFGYMGMGQPEFDAANRRMAIGSKTEAGTVIDIWEFRTPTRVARWEVPHVLLTDGIAFSPDGEVVAGGSETVTCWRVPDGHVIHTLSGHVAKESPNDRLAIRCAFSADGRKLLTVDGSGTIRVWEFATGQLIRTFTGHHGQTNAAFSPDARAIVGASSDAPVLVWDVYGLAAPPPFDADRVWTDLADPSAATGFRAVRELCAAPREAITFLKGKLKPETIDPKTIDGWVKDLSAEEFAVRERATAELAKQGETIAPLLRNALGTTTDAEGRHRLTALLRKTERLSPADLRVRRALDALEHLGTPEAHEHLNALARGTAGCLRTVQAAEALSRISGQK</sequence>
<accession>A0A6M5YSU9</accession>
<dbReference type="SUPFAM" id="SSF50969">
    <property type="entry name" value="YVTN repeat-like/Quinoprotein amine dehydrogenase"/>
    <property type="match status" value="1"/>
</dbReference>
<feature type="domain" description="RNA polymerase sigma factor 70 region 4 type 2" evidence="5">
    <location>
        <begin position="132"/>
        <end position="183"/>
    </location>
</feature>
<evidence type="ECO:0000256" key="3">
    <source>
        <dbReference type="PROSITE-ProRule" id="PRU00221"/>
    </source>
</evidence>
<dbReference type="InterPro" id="IPR014284">
    <property type="entry name" value="RNA_pol_sigma-70_dom"/>
</dbReference>
<evidence type="ECO:0000313" key="6">
    <source>
        <dbReference type="EMBL" id="QJW97135.1"/>
    </source>
</evidence>
<evidence type="ECO:0000259" key="4">
    <source>
        <dbReference type="Pfam" id="PF04542"/>
    </source>
</evidence>